<evidence type="ECO:0000256" key="6">
    <source>
        <dbReference type="RuleBase" id="RU361156"/>
    </source>
</evidence>
<keyword evidence="5" id="KW-0325">Glycoprotein</keyword>
<evidence type="ECO:0000313" key="7">
    <source>
        <dbReference type="EMBL" id="KAK7415773.1"/>
    </source>
</evidence>
<dbReference type="PROSITE" id="PS00131">
    <property type="entry name" value="CARBOXYPEPT_SER_SER"/>
    <property type="match status" value="1"/>
</dbReference>
<dbReference type="PROSITE" id="PS00560">
    <property type="entry name" value="CARBOXYPEPT_SER_HIS"/>
    <property type="match status" value="1"/>
</dbReference>
<keyword evidence="8" id="KW-1185">Reference proteome</keyword>
<accession>A0ABR1H4D3</accession>
<dbReference type="Proteomes" id="UP001498421">
    <property type="component" value="Unassembled WGS sequence"/>
</dbReference>
<dbReference type="PRINTS" id="PR00724">
    <property type="entry name" value="CRBOXYPTASEC"/>
</dbReference>
<dbReference type="Gene3D" id="3.40.50.1820">
    <property type="entry name" value="alpha/beta hydrolase"/>
    <property type="match status" value="1"/>
</dbReference>
<dbReference type="SUPFAM" id="SSF53474">
    <property type="entry name" value="alpha/beta-Hydrolases"/>
    <property type="match status" value="1"/>
</dbReference>
<dbReference type="InterPro" id="IPR033124">
    <property type="entry name" value="Ser_caboxypep_his_AS"/>
</dbReference>
<comment type="similarity">
    <text evidence="1 6">Belongs to the peptidase S10 family.</text>
</comment>
<evidence type="ECO:0000256" key="2">
    <source>
        <dbReference type="ARBA" id="ARBA00022645"/>
    </source>
</evidence>
<gene>
    <name evidence="7" type="ORF">QQZ08_012255</name>
</gene>
<dbReference type="PANTHER" id="PTHR11802">
    <property type="entry name" value="SERINE PROTEASE FAMILY S10 SERINE CARBOXYPEPTIDASE"/>
    <property type="match status" value="1"/>
</dbReference>
<keyword evidence="6" id="KW-0732">Signal</keyword>
<dbReference type="Pfam" id="PF00450">
    <property type="entry name" value="Peptidase_S10"/>
    <property type="match status" value="1"/>
</dbReference>
<evidence type="ECO:0000256" key="4">
    <source>
        <dbReference type="ARBA" id="ARBA00022801"/>
    </source>
</evidence>
<reference evidence="7 8" key="1">
    <citation type="journal article" date="2025" name="Microbiol. Resour. Announc.">
        <title>Draft genome sequences for Neonectria magnoliae and Neonectria punicea, canker pathogens of Liriodendron tulipifera and Acer saccharum in West Virginia.</title>
        <authorList>
            <person name="Petronek H.M."/>
            <person name="Kasson M.T."/>
            <person name="Metheny A.M."/>
            <person name="Stauder C.M."/>
            <person name="Lovett B."/>
            <person name="Lynch S.C."/>
            <person name="Garnas J.R."/>
            <person name="Kasson L.R."/>
            <person name="Stajich J.E."/>
        </authorList>
    </citation>
    <scope>NUCLEOTIDE SEQUENCE [LARGE SCALE GENOMIC DNA]</scope>
    <source>
        <strain evidence="7 8">NRRL 64651</strain>
    </source>
</reference>
<evidence type="ECO:0000256" key="3">
    <source>
        <dbReference type="ARBA" id="ARBA00022670"/>
    </source>
</evidence>
<dbReference type="EC" id="3.4.16.-" evidence="6"/>
<organism evidence="7 8">
    <name type="scientific">Neonectria magnoliae</name>
    <dbReference type="NCBI Taxonomy" id="2732573"/>
    <lineage>
        <taxon>Eukaryota</taxon>
        <taxon>Fungi</taxon>
        <taxon>Dikarya</taxon>
        <taxon>Ascomycota</taxon>
        <taxon>Pezizomycotina</taxon>
        <taxon>Sordariomycetes</taxon>
        <taxon>Hypocreomycetidae</taxon>
        <taxon>Hypocreales</taxon>
        <taxon>Nectriaceae</taxon>
        <taxon>Neonectria</taxon>
    </lineage>
</organism>
<dbReference type="PANTHER" id="PTHR11802:SF404">
    <property type="entry name" value="CARBOXYPEPTIDASE"/>
    <property type="match status" value="1"/>
</dbReference>
<keyword evidence="2 6" id="KW-0121">Carboxypeptidase</keyword>
<protein>
    <recommendedName>
        <fullName evidence="6">Carboxypeptidase</fullName>
        <ecNumber evidence="6">3.4.16.-</ecNumber>
    </recommendedName>
</protein>
<name>A0ABR1H4D3_9HYPO</name>
<evidence type="ECO:0000256" key="1">
    <source>
        <dbReference type="ARBA" id="ARBA00009431"/>
    </source>
</evidence>
<keyword evidence="4 6" id="KW-0378">Hydrolase</keyword>
<dbReference type="InterPro" id="IPR001563">
    <property type="entry name" value="Peptidase_S10"/>
</dbReference>
<keyword evidence="3 6" id="KW-0645">Protease</keyword>
<proteinExistence type="inferred from homology"/>
<comment type="caution">
    <text evidence="7">The sequence shown here is derived from an EMBL/GenBank/DDBJ whole genome shotgun (WGS) entry which is preliminary data.</text>
</comment>
<evidence type="ECO:0000256" key="5">
    <source>
        <dbReference type="ARBA" id="ARBA00023180"/>
    </source>
</evidence>
<feature type="signal peptide" evidence="6">
    <location>
        <begin position="1"/>
        <end position="25"/>
    </location>
</feature>
<dbReference type="EMBL" id="JAZAVK010000231">
    <property type="protein sequence ID" value="KAK7415773.1"/>
    <property type="molecule type" value="Genomic_DNA"/>
</dbReference>
<feature type="chain" id="PRO_5044968444" description="Carboxypeptidase" evidence="6">
    <location>
        <begin position="26"/>
        <end position="683"/>
    </location>
</feature>
<evidence type="ECO:0000313" key="8">
    <source>
        <dbReference type="Proteomes" id="UP001498421"/>
    </source>
</evidence>
<sequence length="683" mass="73832">MPPLLPPPLLSVLLLVLASVSTSLAQFIPRTDAAQRNLTVVRSPGDGNVTVSYKVPEGACTTAFKSQRQYTGWVNIPGDYPTNLFFWFVEAREETESLTIWLNGGPGSSSLYGFFTGNGPCEVVEEGINRYDTVAREWGWDRASNMLFIDQPNQVGFSYDTPTRGTLDFTQDNFEEPPIVNTRYPEWAMANGTFSSGNGSRTSNTTETAAIAVWHMVQGFLTTFPQYQPSTSGQNSSLGINLFAESYGGRYGPVFAETFEEQNLKRETGELPQNTTIDIHLSSLGIVNGCIDMETQTPFYPAFANNNTYGYEALSKEEAKYYIGKFSAEGGCKDLLDQCTMAVTFGDQDGDGDSANVNSICGKAQQACLEIEYAYLSSGRSVYDLAAPSADPFPPMVFQEYLNQAYIQEAIGTPINFTLSNSAIYFEFSGTGDQARDGNIGRLATLVNKGVHVGLIYGDRDYICNWMGGEAVSKEIATEAGGQYALRFSEAGYAPIIINDSYVGGVVRQFGNLSFSRIYQAGHAVPAYQPETAFQVFARIIMGTSVSMGEDIDLTNYNTTGSANATQTDDLPDQLEPTCYVRAYSGSCDKDAQDLFLGEDKDHKGVVINGILYTSSGDWPLATETEASTTSSVRSTVTETLTGVYTATTTPASESNSAGVSLGSPSRMIVSFAAALALSASIA</sequence>
<dbReference type="InterPro" id="IPR029058">
    <property type="entry name" value="AB_hydrolase_fold"/>
</dbReference>
<dbReference type="InterPro" id="IPR018202">
    <property type="entry name" value="Ser_caboxypep_ser_AS"/>
</dbReference>